<dbReference type="AlphaFoldDB" id="A0A653IHN4"/>
<dbReference type="Proteomes" id="UP000439752">
    <property type="component" value="Unassembled WGS sequence"/>
</dbReference>
<dbReference type="InterPro" id="IPR050832">
    <property type="entry name" value="Bact_Acetyltransf"/>
</dbReference>
<dbReference type="InterPro" id="IPR000182">
    <property type="entry name" value="GNAT_dom"/>
</dbReference>
<dbReference type="RefSeq" id="WP_159172545.1">
    <property type="nucleotide sequence ID" value="NZ_LR732308.1"/>
</dbReference>
<keyword evidence="1 4" id="KW-0808">Transferase</keyword>
<name>A0A653IHN4_9BACL</name>
<protein>
    <submittedName>
        <fullName evidence="4">GNAT family N-acetyltransferase</fullName>
    </submittedName>
</protein>
<evidence type="ECO:0000313" key="4">
    <source>
        <dbReference type="EMBL" id="VWX38685.1"/>
    </source>
</evidence>
<dbReference type="Gene3D" id="3.40.630.30">
    <property type="match status" value="1"/>
</dbReference>
<dbReference type="PROSITE" id="PS51186">
    <property type="entry name" value="GNAT"/>
    <property type="match status" value="1"/>
</dbReference>
<dbReference type="SUPFAM" id="SSF55729">
    <property type="entry name" value="Acyl-CoA N-acyltransferases (Nat)"/>
    <property type="match status" value="1"/>
</dbReference>
<dbReference type="InterPro" id="IPR016181">
    <property type="entry name" value="Acyl_CoA_acyltransferase"/>
</dbReference>
<sequence>MNPIDTNERPLTYTIRPAEHTDARQLALLRARLDAETDHFDRFPGEDVLDEEGFLQLIQHETGVPHFLLVAEVDRQLVGYARCVGFPLRRFAHKADFGVGVVRDFWGQGIGRALLQTTLDWARTVELKKIQLAVVETNQGAVRLYQTTGFQVEGRLKHDRLLADGLYYDTILMGLLLD</sequence>
<keyword evidence="2" id="KW-0012">Acyltransferase</keyword>
<gene>
    <name evidence="4" type="ORF">EXIGUO9Y_80014</name>
</gene>
<dbReference type="GO" id="GO:0016747">
    <property type="term" value="F:acyltransferase activity, transferring groups other than amino-acyl groups"/>
    <property type="evidence" value="ECO:0007669"/>
    <property type="project" value="InterPro"/>
</dbReference>
<proteinExistence type="predicted"/>
<evidence type="ECO:0000256" key="2">
    <source>
        <dbReference type="ARBA" id="ARBA00023315"/>
    </source>
</evidence>
<dbReference type="PANTHER" id="PTHR43877">
    <property type="entry name" value="AMINOALKYLPHOSPHONATE N-ACETYLTRANSFERASE-RELATED-RELATED"/>
    <property type="match status" value="1"/>
</dbReference>
<dbReference type="EMBL" id="CABWKQ010000058">
    <property type="protein sequence ID" value="VWX38685.1"/>
    <property type="molecule type" value="Genomic_DNA"/>
</dbReference>
<reference evidence="4 5" key="1">
    <citation type="submission" date="2019-10" db="EMBL/GenBank/DDBJ databases">
        <authorList>
            <person name="Karimi E."/>
        </authorList>
    </citation>
    <scope>NUCLEOTIDE SEQUENCE [LARGE SCALE GENOMIC DNA]</scope>
    <source>
        <strain evidence="4">Exiguobacterium sp. 9Y</strain>
    </source>
</reference>
<feature type="domain" description="N-acetyltransferase" evidence="3">
    <location>
        <begin position="13"/>
        <end position="178"/>
    </location>
</feature>
<dbReference type="Pfam" id="PF00583">
    <property type="entry name" value="Acetyltransf_1"/>
    <property type="match status" value="1"/>
</dbReference>
<evidence type="ECO:0000256" key="1">
    <source>
        <dbReference type="ARBA" id="ARBA00022679"/>
    </source>
</evidence>
<evidence type="ECO:0000313" key="5">
    <source>
        <dbReference type="Proteomes" id="UP000439752"/>
    </source>
</evidence>
<accession>A0A653IHN4</accession>
<evidence type="ECO:0000259" key="3">
    <source>
        <dbReference type="PROSITE" id="PS51186"/>
    </source>
</evidence>
<dbReference type="CDD" id="cd04301">
    <property type="entry name" value="NAT_SF"/>
    <property type="match status" value="1"/>
</dbReference>
<organism evidence="4 5">
    <name type="scientific">Exiguobacterium oxidotolerans</name>
    <dbReference type="NCBI Taxonomy" id="223958"/>
    <lineage>
        <taxon>Bacteria</taxon>
        <taxon>Bacillati</taxon>
        <taxon>Bacillota</taxon>
        <taxon>Bacilli</taxon>
        <taxon>Bacillales</taxon>
        <taxon>Bacillales Family XII. Incertae Sedis</taxon>
        <taxon>Exiguobacterium</taxon>
    </lineage>
</organism>
<keyword evidence="5" id="KW-1185">Reference proteome</keyword>